<evidence type="ECO:0000313" key="3">
    <source>
        <dbReference type="Proteomes" id="UP000193964"/>
    </source>
</evidence>
<gene>
    <name evidence="2" type="ORF">AWC31_14535</name>
</gene>
<dbReference type="Proteomes" id="UP000193964">
    <property type="component" value="Unassembled WGS sequence"/>
</dbReference>
<name>A0A1X2FJA8_9MYCO</name>
<dbReference type="RefSeq" id="WP_234816699.1">
    <property type="nucleotide sequence ID" value="NZ_JACKUA010000023.1"/>
</dbReference>
<feature type="compositionally biased region" description="Polar residues" evidence="1">
    <location>
        <begin position="75"/>
        <end position="85"/>
    </location>
</feature>
<reference evidence="2 3" key="1">
    <citation type="submission" date="2016-01" db="EMBL/GenBank/DDBJ databases">
        <title>The new phylogeny of the genus Mycobacterium.</title>
        <authorList>
            <person name="Tarcisio F."/>
            <person name="Conor M."/>
            <person name="Antonella G."/>
            <person name="Elisabetta G."/>
            <person name="Giulia F.S."/>
            <person name="Sara T."/>
            <person name="Anna F."/>
            <person name="Clotilde B."/>
            <person name="Roberto B."/>
            <person name="Veronica D.S."/>
            <person name="Fabio R."/>
            <person name="Monica P."/>
            <person name="Olivier J."/>
            <person name="Enrico T."/>
            <person name="Nicola S."/>
        </authorList>
    </citation>
    <scope>NUCLEOTIDE SEQUENCE [LARGE SCALE GENOMIC DNA]</scope>
    <source>
        <strain evidence="2 3">ATCC 700010</strain>
    </source>
</reference>
<dbReference type="AlphaFoldDB" id="A0A1X2FJA8"/>
<organism evidence="2 3">
    <name type="scientific">Mycolicibacterium wolinskyi</name>
    <dbReference type="NCBI Taxonomy" id="59750"/>
    <lineage>
        <taxon>Bacteria</taxon>
        <taxon>Bacillati</taxon>
        <taxon>Actinomycetota</taxon>
        <taxon>Actinomycetes</taxon>
        <taxon>Mycobacteriales</taxon>
        <taxon>Mycobacteriaceae</taxon>
        <taxon>Mycolicibacterium</taxon>
    </lineage>
</organism>
<sequence>MVDREAGVDVGIARLATVATTDGHRIDVANPKHLGRKLRKLRRRKVAIAHNEVARARRDYHHKQGFGVGSRESSDPSLSITAVTE</sequence>
<proteinExistence type="predicted"/>
<dbReference type="EMBL" id="LQQA01000005">
    <property type="protein sequence ID" value="ORX18514.1"/>
    <property type="molecule type" value="Genomic_DNA"/>
</dbReference>
<comment type="caution">
    <text evidence="2">The sequence shown here is derived from an EMBL/GenBank/DDBJ whole genome shotgun (WGS) entry which is preliminary data.</text>
</comment>
<evidence type="ECO:0000256" key="1">
    <source>
        <dbReference type="SAM" id="MobiDB-lite"/>
    </source>
</evidence>
<feature type="region of interest" description="Disordered" evidence="1">
    <location>
        <begin position="59"/>
        <end position="85"/>
    </location>
</feature>
<accession>A0A1X2FJA8</accession>
<protein>
    <submittedName>
        <fullName evidence="2">Uncharacterized protein</fullName>
    </submittedName>
</protein>
<evidence type="ECO:0000313" key="2">
    <source>
        <dbReference type="EMBL" id="ORX18514.1"/>
    </source>
</evidence>